<dbReference type="SUPFAM" id="SSF56672">
    <property type="entry name" value="DNA/RNA polymerases"/>
    <property type="match status" value="1"/>
</dbReference>
<dbReference type="AlphaFoldDB" id="A0A5B6V9S8"/>
<organism evidence="2 3">
    <name type="scientific">Gossypium australe</name>
    <dbReference type="NCBI Taxonomy" id="47621"/>
    <lineage>
        <taxon>Eukaryota</taxon>
        <taxon>Viridiplantae</taxon>
        <taxon>Streptophyta</taxon>
        <taxon>Embryophyta</taxon>
        <taxon>Tracheophyta</taxon>
        <taxon>Spermatophyta</taxon>
        <taxon>Magnoliopsida</taxon>
        <taxon>eudicotyledons</taxon>
        <taxon>Gunneridae</taxon>
        <taxon>Pentapetalae</taxon>
        <taxon>rosids</taxon>
        <taxon>malvids</taxon>
        <taxon>Malvales</taxon>
        <taxon>Malvaceae</taxon>
        <taxon>Malvoideae</taxon>
        <taxon>Gossypium</taxon>
    </lineage>
</organism>
<feature type="domain" description="Integrase zinc-binding" evidence="1">
    <location>
        <begin position="166"/>
        <end position="198"/>
    </location>
</feature>
<dbReference type="PANTHER" id="PTHR37984">
    <property type="entry name" value="PROTEIN CBG26694"/>
    <property type="match status" value="1"/>
</dbReference>
<protein>
    <submittedName>
        <fullName evidence="2">Retrovirus-related Pol polyprotein from transposon 17.6</fullName>
    </submittedName>
</protein>
<comment type="caution">
    <text evidence="2">The sequence shown here is derived from an EMBL/GenBank/DDBJ whole genome shotgun (WGS) entry which is preliminary data.</text>
</comment>
<evidence type="ECO:0000259" key="1">
    <source>
        <dbReference type="Pfam" id="PF17921"/>
    </source>
</evidence>
<proteinExistence type="predicted"/>
<dbReference type="InterPro" id="IPR050951">
    <property type="entry name" value="Retrovirus_Pol_polyprotein"/>
</dbReference>
<dbReference type="Gene3D" id="1.10.340.70">
    <property type="match status" value="1"/>
</dbReference>
<accession>A0A5B6V9S8</accession>
<dbReference type="Pfam" id="PF17921">
    <property type="entry name" value="Integrase_H2C2"/>
    <property type="match status" value="1"/>
</dbReference>
<reference evidence="3" key="1">
    <citation type="journal article" date="2019" name="Plant Biotechnol. J.">
        <title>Genome sequencing of the Australian wild diploid species Gossypium australe highlights disease resistance and delayed gland morphogenesis.</title>
        <authorList>
            <person name="Cai Y."/>
            <person name="Cai X."/>
            <person name="Wang Q."/>
            <person name="Wang P."/>
            <person name="Zhang Y."/>
            <person name="Cai C."/>
            <person name="Xu Y."/>
            <person name="Wang K."/>
            <person name="Zhou Z."/>
            <person name="Wang C."/>
            <person name="Geng S."/>
            <person name="Li B."/>
            <person name="Dong Q."/>
            <person name="Hou Y."/>
            <person name="Wang H."/>
            <person name="Ai P."/>
            <person name="Liu Z."/>
            <person name="Yi F."/>
            <person name="Sun M."/>
            <person name="An G."/>
            <person name="Cheng J."/>
            <person name="Zhang Y."/>
            <person name="Shi Q."/>
            <person name="Xie Y."/>
            <person name="Shi X."/>
            <person name="Chang Y."/>
            <person name="Huang F."/>
            <person name="Chen Y."/>
            <person name="Hong S."/>
            <person name="Mi L."/>
            <person name="Sun Q."/>
            <person name="Zhang L."/>
            <person name="Zhou B."/>
            <person name="Peng R."/>
            <person name="Zhang X."/>
            <person name="Liu F."/>
        </authorList>
    </citation>
    <scope>NUCLEOTIDE SEQUENCE [LARGE SCALE GENOMIC DNA]</scope>
    <source>
        <strain evidence="3">cv. PA1801</strain>
    </source>
</reference>
<dbReference type="InterPro" id="IPR041588">
    <property type="entry name" value="Integrase_H2C2"/>
</dbReference>
<evidence type="ECO:0000313" key="3">
    <source>
        <dbReference type="Proteomes" id="UP000325315"/>
    </source>
</evidence>
<dbReference type="OrthoDB" id="1738613at2759"/>
<keyword evidence="3" id="KW-1185">Reference proteome</keyword>
<evidence type="ECO:0000313" key="2">
    <source>
        <dbReference type="EMBL" id="KAA3465716.1"/>
    </source>
</evidence>
<dbReference type="InterPro" id="IPR043502">
    <property type="entry name" value="DNA/RNA_pol_sf"/>
</dbReference>
<dbReference type="PANTHER" id="PTHR37984:SF5">
    <property type="entry name" value="PROTEIN NYNRIN-LIKE"/>
    <property type="match status" value="1"/>
</dbReference>
<gene>
    <name evidence="2" type="ORF">EPI10_000857</name>
</gene>
<dbReference type="EMBL" id="SMMG02000007">
    <property type="protein sequence ID" value="KAA3465716.1"/>
    <property type="molecule type" value="Genomic_DNA"/>
</dbReference>
<sequence length="198" mass="22961">MKLLRKSVPFKWIDEQHASFEKLKAILTQSLVLIQPESGLKCVLMHDGKVVAYTSRPRCAIFIGRSVSSTQIIRRCWIELLKDYDCTIEYHPDKANFMANALSRKGMKNLKEMFAKLRWRLTCGVTNATYSVGGDQVEIAIGYIFSISCETFQGGRGRYCIPSNLELRQFILREVHNSPYVMHPGRSKIYRDLREQYW</sequence>
<name>A0A5B6V9S8_9ROSI</name>
<dbReference type="Proteomes" id="UP000325315">
    <property type="component" value="Unassembled WGS sequence"/>
</dbReference>